<dbReference type="PROSITE" id="PS00232">
    <property type="entry name" value="CADHERIN_1"/>
    <property type="match status" value="2"/>
</dbReference>
<evidence type="ECO:0000259" key="15">
    <source>
        <dbReference type="PROSITE" id="PS50268"/>
    </source>
</evidence>
<accession>A0AAD7S1F2</accession>
<dbReference type="PANTHER" id="PTHR24026:SF133">
    <property type="entry name" value="CADHERIN-RELATED FAMILY MEMBER 2"/>
    <property type="match status" value="1"/>
</dbReference>
<keyword evidence="7" id="KW-0130">Cell adhesion</keyword>
<keyword evidence="8 14" id="KW-1133">Transmembrane helix</keyword>
<keyword evidence="11" id="KW-0325">Glycoprotein</keyword>
<feature type="transmembrane region" description="Helical" evidence="14">
    <location>
        <begin position="553"/>
        <end position="575"/>
    </location>
</feature>
<feature type="domain" description="Cadherin" evidence="15">
    <location>
        <begin position="243"/>
        <end position="341"/>
    </location>
</feature>
<gene>
    <name evidence="16" type="ORF">AAFF_G00050140</name>
</gene>
<dbReference type="FunFam" id="2.60.40.60:FF:000092">
    <property type="entry name" value="Protocadherin 8"/>
    <property type="match status" value="1"/>
</dbReference>
<evidence type="ECO:0000256" key="14">
    <source>
        <dbReference type="SAM" id="Phobius"/>
    </source>
</evidence>
<feature type="domain" description="Cadherin" evidence="15">
    <location>
        <begin position="342"/>
        <end position="448"/>
    </location>
</feature>
<comment type="caution">
    <text evidence="16">The sequence shown here is derived from an EMBL/GenBank/DDBJ whole genome shotgun (WGS) entry which is preliminary data.</text>
</comment>
<keyword evidence="4" id="KW-0732">Signal</keyword>
<feature type="non-terminal residue" evidence="16">
    <location>
        <position position="642"/>
    </location>
</feature>
<dbReference type="SUPFAM" id="SSF49313">
    <property type="entry name" value="Cadherin-like"/>
    <property type="match status" value="4"/>
</dbReference>
<comment type="subcellular location">
    <subcellularLocation>
        <location evidence="1">Membrane</location>
        <topology evidence="1">Single-pass membrane protein</topology>
    </subcellularLocation>
</comment>
<organism evidence="16 17">
    <name type="scientific">Aldrovandia affinis</name>
    <dbReference type="NCBI Taxonomy" id="143900"/>
    <lineage>
        <taxon>Eukaryota</taxon>
        <taxon>Metazoa</taxon>
        <taxon>Chordata</taxon>
        <taxon>Craniata</taxon>
        <taxon>Vertebrata</taxon>
        <taxon>Euteleostomi</taxon>
        <taxon>Actinopterygii</taxon>
        <taxon>Neopterygii</taxon>
        <taxon>Teleostei</taxon>
        <taxon>Notacanthiformes</taxon>
        <taxon>Halosauridae</taxon>
        <taxon>Aldrovandia</taxon>
    </lineage>
</organism>
<evidence type="ECO:0000256" key="7">
    <source>
        <dbReference type="ARBA" id="ARBA00022889"/>
    </source>
</evidence>
<evidence type="ECO:0000256" key="8">
    <source>
        <dbReference type="ARBA" id="ARBA00022989"/>
    </source>
</evidence>
<evidence type="ECO:0000256" key="3">
    <source>
        <dbReference type="ARBA" id="ARBA00022692"/>
    </source>
</evidence>
<dbReference type="Pfam" id="PF00028">
    <property type="entry name" value="Cadherin"/>
    <property type="match status" value="4"/>
</dbReference>
<reference evidence="16" key="1">
    <citation type="journal article" date="2023" name="Science">
        <title>Genome structures resolve the early diversification of teleost fishes.</title>
        <authorList>
            <person name="Parey E."/>
            <person name="Louis A."/>
            <person name="Montfort J."/>
            <person name="Bouchez O."/>
            <person name="Roques C."/>
            <person name="Iampietro C."/>
            <person name="Lluch J."/>
            <person name="Castinel A."/>
            <person name="Donnadieu C."/>
            <person name="Desvignes T."/>
            <person name="Floi Bucao C."/>
            <person name="Jouanno E."/>
            <person name="Wen M."/>
            <person name="Mejri S."/>
            <person name="Dirks R."/>
            <person name="Jansen H."/>
            <person name="Henkel C."/>
            <person name="Chen W.J."/>
            <person name="Zahm M."/>
            <person name="Cabau C."/>
            <person name="Klopp C."/>
            <person name="Thompson A.W."/>
            <person name="Robinson-Rechavi M."/>
            <person name="Braasch I."/>
            <person name="Lecointre G."/>
            <person name="Bobe J."/>
            <person name="Postlethwait J.H."/>
            <person name="Berthelot C."/>
            <person name="Roest Crollius H."/>
            <person name="Guiguen Y."/>
        </authorList>
    </citation>
    <scope>NUCLEOTIDE SEQUENCE</scope>
    <source>
        <strain evidence="16">NC1722</strain>
    </source>
</reference>
<dbReference type="Proteomes" id="UP001221898">
    <property type="component" value="Unassembled WGS sequence"/>
</dbReference>
<dbReference type="CDD" id="cd11304">
    <property type="entry name" value="Cadherin_repeat"/>
    <property type="match status" value="5"/>
</dbReference>
<evidence type="ECO:0000256" key="9">
    <source>
        <dbReference type="ARBA" id="ARBA00023136"/>
    </source>
</evidence>
<keyword evidence="3 14" id="KW-0812">Transmembrane</keyword>
<evidence type="ECO:0000256" key="12">
    <source>
        <dbReference type="PROSITE-ProRule" id="PRU00043"/>
    </source>
</evidence>
<dbReference type="InterPro" id="IPR002126">
    <property type="entry name" value="Cadherin-like_dom"/>
</dbReference>
<dbReference type="InterPro" id="IPR020894">
    <property type="entry name" value="Cadherin_CS"/>
</dbReference>
<feature type="compositionally biased region" description="Polar residues" evidence="13">
    <location>
        <begin position="607"/>
        <end position="642"/>
    </location>
</feature>
<dbReference type="PANTHER" id="PTHR24026">
    <property type="entry name" value="FAT ATYPICAL CADHERIN-RELATED"/>
    <property type="match status" value="1"/>
</dbReference>
<dbReference type="Gene3D" id="2.60.40.60">
    <property type="entry name" value="Cadherins"/>
    <property type="match status" value="5"/>
</dbReference>
<dbReference type="InterPro" id="IPR015919">
    <property type="entry name" value="Cadherin-like_sf"/>
</dbReference>
<feature type="region of interest" description="Disordered" evidence="13">
    <location>
        <begin position="590"/>
        <end position="642"/>
    </location>
</feature>
<evidence type="ECO:0000256" key="5">
    <source>
        <dbReference type="ARBA" id="ARBA00022737"/>
    </source>
</evidence>
<evidence type="ECO:0000256" key="4">
    <source>
        <dbReference type="ARBA" id="ARBA00022729"/>
    </source>
</evidence>
<dbReference type="EMBL" id="JAINUG010000129">
    <property type="protein sequence ID" value="KAJ8394209.1"/>
    <property type="molecule type" value="Genomic_DNA"/>
</dbReference>
<name>A0AAD7S1F2_9TELE</name>
<feature type="domain" description="Cadherin" evidence="15">
    <location>
        <begin position="148"/>
        <end position="240"/>
    </location>
</feature>
<evidence type="ECO:0000313" key="16">
    <source>
        <dbReference type="EMBL" id="KAJ8394209.1"/>
    </source>
</evidence>
<dbReference type="FunFam" id="2.60.40.60:FF:000058">
    <property type="entry name" value="FAT atypical cadherin 3"/>
    <property type="match status" value="1"/>
</dbReference>
<dbReference type="GO" id="GO:0009653">
    <property type="term" value="P:anatomical structure morphogenesis"/>
    <property type="evidence" value="ECO:0007669"/>
    <property type="project" value="UniProtKB-ARBA"/>
</dbReference>
<sequence>VVAVDSPTNGLSATAQLNITILDINDNNPQFLPLPDPILIPEGLYSPGAPGEVCRITATDIDQGANGMVTLSLSNPSSLFQFREDGTLLATGPLDREKKEAYDLVIVASDQGTPQRKNITGIIVTVTDVNDNEPQFSQETYAKELLVKDAKEGDLVLTLSAMDKDTGNNSLIAYSFSAGSSLLSLHNETGEITLTSDLSNITEDTLLKLTALARDHGQPPRSSTATVLVSLFTTSLTPGVDFSSSVYNFSVAENEPESTLVGTVKALTGNSSVQVTYTLRSHRDLFIVDKQGRISTSQALDKETQEWYTMEVEAVDYRIPPNTAVAMVTVRVEDVNEEPEFSNTSYSATIFSISPYKYPVLQVKATDPDSGENGQLEYSLEEPSSLFDVERSSGQVYVLSVEGQEGQVSLHVKATDPLGLSATIEVEVMIQDSASSDVVVISLNQPVNKVDREILEMERSLGQALGWTVKVISVMSANSFGGGVRSSRDSAKTYVTFITMDASNTVVPSEEVERKLESESEAVQVQLEKVFGEGLEHMVEKGPETPDSTDQTIAIVLGVLLALTVVGLVVMGVVTSVKFKKLKSRNEDSIGIMGIDHPSQELRNSDSETSSTKQKPSGQSNGVTIENMSMNNCDSESRSSAM</sequence>
<keyword evidence="5" id="KW-0677">Repeat</keyword>
<evidence type="ECO:0000256" key="13">
    <source>
        <dbReference type="SAM" id="MobiDB-lite"/>
    </source>
</evidence>
<keyword evidence="9 14" id="KW-0472">Membrane</keyword>
<keyword evidence="2" id="KW-0245">EGF-like domain</keyword>
<keyword evidence="17" id="KW-1185">Reference proteome</keyword>
<dbReference type="GO" id="GO:0005509">
    <property type="term" value="F:calcium ion binding"/>
    <property type="evidence" value="ECO:0007669"/>
    <property type="project" value="UniProtKB-UniRule"/>
</dbReference>
<proteinExistence type="predicted"/>
<feature type="domain" description="Cadherin" evidence="15">
    <location>
        <begin position="53"/>
        <end position="136"/>
    </location>
</feature>
<dbReference type="GO" id="GO:0007156">
    <property type="term" value="P:homophilic cell adhesion via plasma membrane adhesion molecules"/>
    <property type="evidence" value="ECO:0007669"/>
    <property type="project" value="InterPro"/>
</dbReference>
<evidence type="ECO:0000256" key="10">
    <source>
        <dbReference type="ARBA" id="ARBA00023157"/>
    </source>
</evidence>
<evidence type="ECO:0000256" key="6">
    <source>
        <dbReference type="ARBA" id="ARBA00022837"/>
    </source>
</evidence>
<dbReference type="AlphaFoldDB" id="A0AAD7S1F2"/>
<dbReference type="PROSITE" id="PS50268">
    <property type="entry name" value="CADHERIN_2"/>
    <property type="match status" value="5"/>
</dbReference>
<evidence type="ECO:0000256" key="1">
    <source>
        <dbReference type="ARBA" id="ARBA00004167"/>
    </source>
</evidence>
<evidence type="ECO:0000313" key="17">
    <source>
        <dbReference type="Proteomes" id="UP001221898"/>
    </source>
</evidence>
<protein>
    <recommendedName>
        <fullName evidence="15">Cadherin domain-containing protein</fullName>
    </recommendedName>
</protein>
<dbReference type="PRINTS" id="PR00205">
    <property type="entry name" value="CADHERIN"/>
</dbReference>
<evidence type="ECO:0000256" key="2">
    <source>
        <dbReference type="ARBA" id="ARBA00022536"/>
    </source>
</evidence>
<dbReference type="SMART" id="SM00112">
    <property type="entry name" value="CA"/>
    <property type="match status" value="4"/>
</dbReference>
<keyword evidence="6 12" id="KW-0106">Calcium</keyword>
<feature type="domain" description="Cadherin" evidence="15">
    <location>
        <begin position="1"/>
        <end position="31"/>
    </location>
</feature>
<dbReference type="GO" id="GO:0005886">
    <property type="term" value="C:plasma membrane"/>
    <property type="evidence" value="ECO:0007669"/>
    <property type="project" value="InterPro"/>
</dbReference>
<keyword evidence="10" id="KW-1015">Disulfide bond</keyword>
<evidence type="ECO:0000256" key="11">
    <source>
        <dbReference type="ARBA" id="ARBA00023180"/>
    </source>
</evidence>
<dbReference type="FunFam" id="2.60.40.60:FF:000116">
    <property type="entry name" value="Dachsous cadherin-related 2"/>
    <property type="match status" value="1"/>
</dbReference>